<dbReference type="PANTHER" id="PTHR43152">
    <property type="entry name" value="UVRABC SYSTEM PROTEIN A"/>
    <property type="match status" value="1"/>
</dbReference>
<dbReference type="GO" id="GO:0003677">
    <property type="term" value="F:DNA binding"/>
    <property type="evidence" value="ECO:0007669"/>
    <property type="project" value="UniProtKB-KW"/>
</dbReference>
<dbReference type="Gene3D" id="1.20.1580.10">
    <property type="entry name" value="ABC transporter ATPase like domain"/>
    <property type="match status" value="1"/>
</dbReference>
<dbReference type="InterPro" id="IPR027417">
    <property type="entry name" value="P-loop_NTPase"/>
</dbReference>
<dbReference type="NCBIfam" id="TIGR00630">
    <property type="entry name" value="uvra"/>
    <property type="match status" value="1"/>
</dbReference>
<dbReference type="InterPro" id="IPR041552">
    <property type="entry name" value="UvrA_DNA-bd"/>
</dbReference>
<keyword evidence="9" id="KW-0862">Zinc</keyword>
<evidence type="ECO:0000256" key="7">
    <source>
        <dbReference type="ARBA" id="ARBA00022769"/>
    </source>
</evidence>
<evidence type="ECO:0000256" key="6">
    <source>
        <dbReference type="ARBA" id="ARBA00022763"/>
    </source>
</evidence>
<evidence type="ECO:0000256" key="12">
    <source>
        <dbReference type="ARBA" id="ARBA00023125"/>
    </source>
</evidence>
<evidence type="ECO:0000256" key="13">
    <source>
        <dbReference type="ARBA" id="ARBA00023204"/>
    </source>
</evidence>
<protein>
    <submittedName>
        <fullName evidence="14">Uncharacterized protein</fullName>
    </submittedName>
</protein>
<dbReference type="CDD" id="cd03271">
    <property type="entry name" value="ABC_UvrA_II"/>
    <property type="match status" value="1"/>
</dbReference>
<evidence type="ECO:0000256" key="1">
    <source>
        <dbReference type="ARBA" id="ARBA00004496"/>
    </source>
</evidence>
<gene>
    <name evidence="14" type="ORF">CTOB1V02_LOCUS11723</name>
</gene>
<evidence type="ECO:0000256" key="5">
    <source>
        <dbReference type="ARBA" id="ARBA00022741"/>
    </source>
</evidence>
<reference evidence="14" key="1">
    <citation type="submission" date="2020-11" db="EMBL/GenBank/DDBJ databases">
        <authorList>
            <person name="Tran Van P."/>
        </authorList>
    </citation>
    <scope>NUCLEOTIDE SEQUENCE</scope>
</reference>
<dbReference type="InterPro" id="IPR003439">
    <property type="entry name" value="ABC_transporter-like_ATP-bd"/>
</dbReference>
<dbReference type="AlphaFoldDB" id="A0A7R8ZVV2"/>
<dbReference type="PANTHER" id="PTHR43152:SF3">
    <property type="entry name" value="UVRABC SYSTEM PROTEIN A"/>
    <property type="match status" value="1"/>
</dbReference>
<keyword evidence="13" id="KW-0234">DNA repair</keyword>
<comment type="subcellular location">
    <subcellularLocation>
        <location evidence="1">Cytoplasm</location>
    </subcellularLocation>
</comment>
<keyword evidence="7" id="KW-0228">DNA excision</keyword>
<name>A0A7R8ZVV2_9CRUS</name>
<proteinExistence type="predicted"/>
<dbReference type="SUPFAM" id="SSF52540">
    <property type="entry name" value="P-loop containing nucleoside triphosphate hydrolases"/>
    <property type="match status" value="2"/>
</dbReference>
<dbReference type="Gene3D" id="3.40.50.300">
    <property type="entry name" value="P-loop containing nucleotide triphosphate hydrolases"/>
    <property type="match status" value="2"/>
</dbReference>
<dbReference type="GO" id="GO:0016887">
    <property type="term" value="F:ATP hydrolysis activity"/>
    <property type="evidence" value="ECO:0007669"/>
    <property type="project" value="InterPro"/>
</dbReference>
<dbReference type="OrthoDB" id="8121756at2759"/>
<dbReference type="InterPro" id="IPR017871">
    <property type="entry name" value="ABC_transporter-like_CS"/>
</dbReference>
<dbReference type="GO" id="GO:0005524">
    <property type="term" value="F:ATP binding"/>
    <property type="evidence" value="ECO:0007669"/>
    <property type="project" value="UniProtKB-KW"/>
</dbReference>
<evidence type="ECO:0000256" key="2">
    <source>
        <dbReference type="ARBA" id="ARBA00022490"/>
    </source>
</evidence>
<evidence type="ECO:0000256" key="4">
    <source>
        <dbReference type="ARBA" id="ARBA00022737"/>
    </source>
</evidence>
<keyword evidence="10" id="KW-0067">ATP-binding</keyword>
<dbReference type="GO" id="GO:0006289">
    <property type="term" value="P:nucleotide-excision repair"/>
    <property type="evidence" value="ECO:0007669"/>
    <property type="project" value="InterPro"/>
</dbReference>
<dbReference type="EMBL" id="OB667241">
    <property type="protein sequence ID" value="CAD7233904.1"/>
    <property type="molecule type" value="Genomic_DNA"/>
</dbReference>
<evidence type="ECO:0000256" key="3">
    <source>
        <dbReference type="ARBA" id="ARBA00022723"/>
    </source>
</evidence>
<dbReference type="InterPro" id="IPR004602">
    <property type="entry name" value="UvrA"/>
</dbReference>
<sequence>MGYIKKLDIDRLLEDEKAGLMDVLNENLDKLKSKRFILGQVKAILEREGLDANSRIGKIPKNVMDVVLYGMNETVKVDLSFAQVKKTYKIDFDGLVPMLEEMFTNPENGRMKSLSRKLSIDEDCSSCHGYRLQPISLHFKIDGRHIGEVADLSLLDLKEWLKQLPSKLGQREKTIAEDILNELNLRLDFLLNIGLEYLSLSRSTRSLSGGEAQRIRLATQIGSELVNVLYILDEPSIGLHPRDNTQLINSLKALRDMGNSIIVVEHDKDMMLASDYIFDIGPLAGTKGGYIVWHGDPKKLGKAKTLTADYLRGDKLIAIPEKRRVKAEAYLELLGATGHNLKKLDLKLPLGCFIGIAGVSGSGKSSLINETLYPILSNHLYRSTTKPLPYGSIKGLEHIDKVIEIDQSPIGRSPRSNPATYTQVFGHVRDLFAQLNESKVRGYGPGRFSFNVKDGRCPECEGAGLRHIEMNFLPDVYVHCELCDGKRFNRETLEVRYKGKSIADVLAMTIDEAVSFFEAIPRIHGKLITLQEVGLGYLSLGQQATTLSGGEAQRVKLAAELSKKQTGKTFYILDEPTTGLHFEDINILMKVLHRFVALGNTVLIIEHNLDVLKQVDFLIELGPKGGHRGGQIVSMGTPEEVSKDKKSVTGPYLKEELIKV</sequence>
<keyword evidence="11" id="KW-0267">Excision nuclease</keyword>
<evidence type="ECO:0000256" key="8">
    <source>
        <dbReference type="ARBA" id="ARBA00022771"/>
    </source>
</evidence>
<keyword evidence="2" id="KW-0963">Cytoplasm</keyword>
<accession>A0A7R8ZVV2</accession>
<keyword evidence="6" id="KW-0227">DNA damage</keyword>
<dbReference type="Pfam" id="PF17755">
    <property type="entry name" value="UvrA_DNA-bind"/>
    <property type="match status" value="1"/>
</dbReference>
<keyword evidence="3" id="KW-0479">Metal-binding</keyword>
<keyword evidence="12" id="KW-0238">DNA-binding</keyword>
<keyword evidence="8" id="KW-0863">Zinc-finger</keyword>
<evidence type="ECO:0000256" key="9">
    <source>
        <dbReference type="ARBA" id="ARBA00022833"/>
    </source>
</evidence>
<dbReference type="GO" id="GO:0009380">
    <property type="term" value="C:excinuclease repair complex"/>
    <property type="evidence" value="ECO:0007669"/>
    <property type="project" value="InterPro"/>
</dbReference>
<dbReference type="GO" id="GO:0008270">
    <property type="term" value="F:zinc ion binding"/>
    <property type="evidence" value="ECO:0007669"/>
    <property type="project" value="UniProtKB-KW"/>
</dbReference>
<keyword evidence="4" id="KW-0677">Repeat</keyword>
<evidence type="ECO:0000313" key="14">
    <source>
        <dbReference type="EMBL" id="CAD7233904.1"/>
    </source>
</evidence>
<dbReference type="PROSITE" id="PS00211">
    <property type="entry name" value="ABC_TRANSPORTER_1"/>
    <property type="match status" value="2"/>
</dbReference>
<dbReference type="GO" id="GO:0005737">
    <property type="term" value="C:cytoplasm"/>
    <property type="evidence" value="ECO:0007669"/>
    <property type="project" value="UniProtKB-SubCell"/>
</dbReference>
<dbReference type="PROSITE" id="PS50893">
    <property type="entry name" value="ABC_TRANSPORTER_2"/>
    <property type="match status" value="1"/>
</dbReference>
<organism evidence="14">
    <name type="scientific">Cyprideis torosa</name>
    <dbReference type="NCBI Taxonomy" id="163714"/>
    <lineage>
        <taxon>Eukaryota</taxon>
        <taxon>Metazoa</taxon>
        <taxon>Ecdysozoa</taxon>
        <taxon>Arthropoda</taxon>
        <taxon>Crustacea</taxon>
        <taxon>Oligostraca</taxon>
        <taxon>Ostracoda</taxon>
        <taxon>Podocopa</taxon>
        <taxon>Podocopida</taxon>
        <taxon>Cytherocopina</taxon>
        <taxon>Cytheroidea</taxon>
        <taxon>Cytherideidae</taxon>
        <taxon>Cyprideis</taxon>
    </lineage>
</organism>
<keyword evidence="5" id="KW-0547">Nucleotide-binding</keyword>
<evidence type="ECO:0000256" key="10">
    <source>
        <dbReference type="ARBA" id="ARBA00022840"/>
    </source>
</evidence>
<dbReference type="GO" id="GO:0004518">
    <property type="term" value="F:nuclease activity"/>
    <property type="evidence" value="ECO:0007669"/>
    <property type="project" value="UniProtKB-KW"/>
</dbReference>
<evidence type="ECO:0000256" key="11">
    <source>
        <dbReference type="ARBA" id="ARBA00022881"/>
    </source>
</evidence>